<name>A0A2R7Y698_9CREN</name>
<accession>A0A2R7Y698</accession>
<organism evidence="1 2">
    <name type="scientific">Zestosphaera tikiterensis</name>
    <dbReference type="NCBI Taxonomy" id="1973259"/>
    <lineage>
        <taxon>Archaea</taxon>
        <taxon>Thermoproteota</taxon>
        <taxon>Thermoprotei</taxon>
        <taxon>Desulfurococcales</taxon>
        <taxon>Desulfurococcaceae</taxon>
        <taxon>Zestosphaera</taxon>
    </lineage>
</organism>
<dbReference type="AlphaFoldDB" id="A0A2R7Y698"/>
<dbReference type="EMBL" id="NBVN01000003">
    <property type="protein sequence ID" value="PUA32889.1"/>
    <property type="molecule type" value="Genomic_DNA"/>
</dbReference>
<evidence type="ECO:0000313" key="2">
    <source>
        <dbReference type="Proteomes" id="UP000244093"/>
    </source>
</evidence>
<sequence length="67" mass="8081">MSNIKCPFCDYKADISQFKLLRDPWRFRFYRVRMLQCPKCHGVFNHYYGLSSKDKEVKFTVKVKPGK</sequence>
<comment type="caution">
    <text evidence="1">The sequence shown here is derived from an EMBL/GenBank/DDBJ whole genome shotgun (WGS) entry which is preliminary data.</text>
</comment>
<protein>
    <submittedName>
        <fullName evidence="1">Uncharacterized protein</fullName>
    </submittedName>
</protein>
<proteinExistence type="predicted"/>
<dbReference type="Proteomes" id="UP000244093">
    <property type="component" value="Unassembled WGS sequence"/>
</dbReference>
<gene>
    <name evidence="1" type="ORF">B7O98_05350</name>
</gene>
<evidence type="ECO:0000313" key="1">
    <source>
        <dbReference type="EMBL" id="PUA32889.1"/>
    </source>
</evidence>
<reference evidence="1 2" key="1">
    <citation type="journal article" date="2018" name="Syst. Appl. Microbiol.">
        <title>A new symbiotic nanoarchaeote (Candidatus Nanoclepta minutus) and its host (Zestosphaera tikiterensis gen. nov., sp. nov.) from a New Zealand hot spring.</title>
        <authorList>
            <person name="St John E."/>
            <person name="Liu Y."/>
            <person name="Podar M."/>
            <person name="Stott M.B."/>
            <person name="Meneghin J."/>
            <person name="Chen Z."/>
            <person name="Lagutin K."/>
            <person name="Mitchell K."/>
            <person name="Reysenbach A.L."/>
        </authorList>
    </citation>
    <scope>NUCLEOTIDE SEQUENCE [LARGE SCALE GENOMIC DNA]</scope>
    <source>
        <strain evidence="1">NZ3</strain>
    </source>
</reference>